<reference evidence="3" key="1">
    <citation type="submission" date="2017-02" db="UniProtKB">
        <authorList>
            <consortium name="WormBaseParasite"/>
        </authorList>
    </citation>
    <scope>IDENTIFICATION</scope>
</reference>
<gene>
    <name evidence="1" type="ORF">NBR_LOCUS8646</name>
</gene>
<accession>A0A0N4XZM6</accession>
<proteinExistence type="predicted"/>
<dbReference type="WBParaSite" id="NBR_0000864501-mRNA-1">
    <property type="protein sequence ID" value="NBR_0000864501-mRNA-1"/>
    <property type="gene ID" value="NBR_0000864501"/>
</dbReference>
<organism evidence="3">
    <name type="scientific">Nippostrongylus brasiliensis</name>
    <name type="common">Rat hookworm</name>
    <dbReference type="NCBI Taxonomy" id="27835"/>
    <lineage>
        <taxon>Eukaryota</taxon>
        <taxon>Metazoa</taxon>
        <taxon>Ecdysozoa</taxon>
        <taxon>Nematoda</taxon>
        <taxon>Chromadorea</taxon>
        <taxon>Rhabditida</taxon>
        <taxon>Rhabditina</taxon>
        <taxon>Rhabditomorpha</taxon>
        <taxon>Strongyloidea</taxon>
        <taxon>Heligmosomidae</taxon>
        <taxon>Nippostrongylus</taxon>
    </lineage>
</organism>
<evidence type="ECO:0000313" key="1">
    <source>
        <dbReference type="EMBL" id="VDL72235.1"/>
    </source>
</evidence>
<evidence type="ECO:0000313" key="2">
    <source>
        <dbReference type="Proteomes" id="UP000271162"/>
    </source>
</evidence>
<dbReference type="AlphaFoldDB" id="A0A0N4XZM6"/>
<keyword evidence="2" id="KW-1185">Reference proteome</keyword>
<sequence>MFSEDKEKPVKVRVGLFSGLQDTNGCNERRHVVEVARASEELRLMHLWHEHVVARVRIEKRRPADAFEDVFQAALFLSAFAAFGRPLKPLKQETWSTGCKYLRTKLTRGGCYGYLLQCWESSYGTPRKQIPAQRAGQADCPTQPKQYTVKGGGWQREWLFSWQEVLGYWSTAKFEARKGSPEYELKELSWLIEGDENAGRTGSV</sequence>
<evidence type="ECO:0000313" key="3">
    <source>
        <dbReference type="WBParaSite" id="NBR_0000864501-mRNA-1"/>
    </source>
</evidence>
<protein>
    <submittedName>
        <fullName evidence="3">Pkinase_fungal domain-containing protein</fullName>
    </submittedName>
</protein>
<reference evidence="1 2" key="2">
    <citation type="submission" date="2018-11" db="EMBL/GenBank/DDBJ databases">
        <authorList>
            <consortium name="Pathogen Informatics"/>
        </authorList>
    </citation>
    <scope>NUCLEOTIDE SEQUENCE [LARGE SCALE GENOMIC DNA]</scope>
</reference>
<dbReference type="EMBL" id="UYSL01020033">
    <property type="protein sequence ID" value="VDL72235.1"/>
    <property type="molecule type" value="Genomic_DNA"/>
</dbReference>
<name>A0A0N4XZM6_NIPBR</name>
<dbReference type="Proteomes" id="UP000271162">
    <property type="component" value="Unassembled WGS sequence"/>
</dbReference>